<sequence length="157" mass="17205">MLSDDHILTGLSCTPRSFTHPIYCVSHRRLQLPLSSGVLLSAAQGGAIAIVVLYVLMVRYLTDEWYAHGSFLVAFTYALNDLLIIIASLSSPSTQMHIPRTVFVSRESFATCTQIVDGITSRTPHLATPRQITCPMTAVVGHVIELNRNNLSPPTRA</sequence>
<keyword evidence="3" id="KW-1185">Reference proteome</keyword>
<name>A0AAQ4E268_AMBAM</name>
<keyword evidence="1" id="KW-1133">Transmembrane helix</keyword>
<comment type="caution">
    <text evidence="2">The sequence shown here is derived from an EMBL/GenBank/DDBJ whole genome shotgun (WGS) entry which is preliminary data.</text>
</comment>
<keyword evidence="1" id="KW-0472">Membrane</keyword>
<feature type="transmembrane region" description="Helical" evidence="1">
    <location>
        <begin position="37"/>
        <end position="57"/>
    </location>
</feature>
<evidence type="ECO:0000256" key="1">
    <source>
        <dbReference type="SAM" id="Phobius"/>
    </source>
</evidence>
<feature type="transmembrane region" description="Helical" evidence="1">
    <location>
        <begin position="69"/>
        <end position="90"/>
    </location>
</feature>
<keyword evidence="1" id="KW-0812">Transmembrane</keyword>
<evidence type="ECO:0000313" key="2">
    <source>
        <dbReference type="EMBL" id="KAK8768808.1"/>
    </source>
</evidence>
<dbReference type="AlphaFoldDB" id="A0AAQ4E268"/>
<dbReference type="Proteomes" id="UP001321473">
    <property type="component" value="Unassembled WGS sequence"/>
</dbReference>
<protein>
    <submittedName>
        <fullName evidence="2">Uncharacterized protein</fullName>
    </submittedName>
</protein>
<organism evidence="2 3">
    <name type="scientific">Amblyomma americanum</name>
    <name type="common">Lone star tick</name>
    <dbReference type="NCBI Taxonomy" id="6943"/>
    <lineage>
        <taxon>Eukaryota</taxon>
        <taxon>Metazoa</taxon>
        <taxon>Ecdysozoa</taxon>
        <taxon>Arthropoda</taxon>
        <taxon>Chelicerata</taxon>
        <taxon>Arachnida</taxon>
        <taxon>Acari</taxon>
        <taxon>Parasitiformes</taxon>
        <taxon>Ixodida</taxon>
        <taxon>Ixodoidea</taxon>
        <taxon>Ixodidae</taxon>
        <taxon>Amblyomminae</taxon>
        <taxon>Amblyomma</taxon>
    </lineage>
</organism>
<proteinExistence type="predicted"/>
<gene>
    <name evidence="2" type="ORF">V5799_014730</name>
</gene>
<evidence type="ECO:0000313" key="3">
    <source>
        <dbReference type="Proteomes" id="UP001321473"/>
    </source>
</evidence>
<dbReference type="EMBL" id="JARKHS020023423">
    <property type="protein sequence ID" value="KAK8768808.1"/>
    <property type="molecule type" value="Genomic_DNA"/>
</dbReference>
<accession>A0AAQ4E268</accession>
<reference evidence="2 3" key="1">
    <citation type="journal article" date="2023" name="Arcadia Sci">
        <title>De novo assembly of a long-read Amblyomma americanum tick genome.</title>
        <authorList>
            <person name="Chou S."/>
            <person name="Poskanzer K.E."/>
            <person name="Rollins M."/>
            <person name="Thuy-Boun P.S."/>
        </authorList>
    </citation>
    <scope>NUCLEOTIDE SEQUENCE [LARGE SCALE GENOMIC DNA]</scope>
    <source>
        <strain evidence="2">F_SG_1</strain>
        <tissue evidence="2">Salivary glands</tissue>
    </source>
</reference>